<evidence type="ECO:0000313" key="3">
    <source>
        <dbReference type="Proteomes" id="UP001270362"/>
    </source>
</evidence>
<dbReference type="AlphaFoldDB" id="A0AAE0XJY1"/>
<feature type="compositionally biased region" description="Acidic residues" evidence="1">
    <location>
        <begin position="228"/>
        <end position="240"/>
    </location>
</feature>
<accession>A0AAE0XJY1</accession>
<gene>
    <name evidence="2" type="ORF">B0T22DRAFT_437853</name>
</gene>
<dbReference type="EMBL" id="JAULSO010000001">
    <property type="protein sequence ID" value="KAK3694802.1"/>
    <property type="molecule type" value="Genomic_DNA"/>
</dbReference>
<proteinExistence type="predicted"/>
<name>A0AAE0XJY1_9PEZI</name>
<evidence type="ECO:0000256" key="1">
    <source>
        <dbReference type="SAM" id="MobiDB-lite"/>
    </source>
</evidence>
<feature type="region of interest" description="Disordered" evidence="1">
    <location>
        <begin position="267"/>
        <end position="314"/>
    </location>
</feature>
<evidence type="ECO:0000313" key="2">
    <source>
        <dbReference type="EMBL" id="KAK3694802.1"/>
    </source>
</evidence>
<reference evidence="2" key="2">
    <citation type="submission" date="2023-06" db="EMBL/GenBank/DDBJ databases">
        <authorList>
            <consortium name="Lawrence Berkeley National Laboratory"/>
            <person name="Haridas S."/>
            <person name="Hensen N."/>
            <person name="Bonometti L."/>
            <person name="Westerberg I."/>
            <person name="Brannstrom I.O."/>
            <person name="Guillou S."/>
            <person name="Cros-Aarteil S."/>
            <person name="Calhoun S."/>
            <person name="Kuo A."/>
            <person name="Mondo S."/>
            <person name="Pangilinan J."/>
            <person name="Riley R."/>
            <person name="Labutti K."/>
            <person name="Andreopoulos B."/>
            <person name="Lipzen A."/>
            <person name="Chen C."/>
            <person name="Yanf M."/>
            <person name="Daum C."/>
            <person name="Ng V."/>
            <person name="Clum A."/>
            <person name="Steindorff A."/>
            <person name="Ohm R."/>
            <person name="Martin F."/>
            <person name="Silar P."/>
            <person name="Natvig D."/>
            <person name="Lalanne C."/>
            <person name="Gautier V."/>
            <person name="Ament-Velasquez S.L."/>
            <person name="Kruys A."/>
            <person name="Hutchinson M.I."/>
            <person name="Powell A.J."/>
            <person name="Barry K."/>
            <person name="Miller A.N."/>
            <person name="Grigoriev I.V."/>
            <person name="Debuchy R."/>
            <person name="Gladieux P."/>
            <person name="Thoren M.H."/>
            <person name="Johannesson H."/>
        </authorList>
    </citation>
    <scope>NUCLEOTIDE SEQUENCE</scope>
    <source>
        <strain evidence="2">CBS 314.62</strain>
    </source>
</reference>
<protein>
    <submittedName>
        <fullName evidence="2">Uncharacterized protein</fullName>
    </submittedName>
</protein>
<feature type="region of interest" description="Disordered" evidence="1">
    <location>
        <begin position="80"/>
        <end position="111"/>
    </location>
</feature>
<feature type="region of interest" description="Disordered" evidence="1">
    <location>
        <begin position="228"/>
        <end position="251"/>
    </location>
</feature>
<reference evidence="2" key="1">
    <citation type="journal article" date="2023" name="Mol. Phylogenet. Evol.">
        <title>Genome-scale phylogeny and comparative genomics of the fungal order Sordariales.</title>
        <authorList>
            <person name="Hensen N."/>
            <person name="Bonometti L."/>
            <person name="Westerberg I."/>
            <person name="Brannstrom I.O."/>
            <person name="Guillou S."/>
            <person name="Cros-Aarteil S."/>
            <person name="Calhoun S."/>
            <person name="Haridas S."/>
            <person name="Kuo A."/>
            <person name="Mondo S."/>
            <person name="Pangilinan J."/>
            <person name="Riley R."/>
            <person name="LaButti K."/>
            <person name="Andreopoulos B."/>
            <person name="Lipzen A."/>
            <person name="Chen C."/>
            <person name="Yan M."/>
            <person name="Daum C."/>
            <person name="Ng V."/>
            <person name="Clum A."/>
            <person name="Steindorff A."/>
            <person name="Ohm R.A."/>
            <person name="Martin F."/>
            <person name="Silar P."/>
            <person name="Natvig D.O."/>
            <person name="Lalanne C."/>
            <person name="Gautier V."/>
            <person name="Ament-Velasquez S.L."/>
            <person name="Kruys A."/>
            <person name="Hutchinson M.I."/>
            <person name="Powell A.J."/>
            <person name="Barry K."/>
            <person name="Miller A.N."/>
            <person name="Grigoriev I.V."/>
            <person name="Debuchy R."/>
            <person name="Gladieux P."/>
            <person name="Hiltunen Thoren M."/>
            <person name="Johannesson H."/>
        </authorList>
    </citation>
    <scope>NUCLEOTIDE SEQUENCE</scope>
    <source>
        <strain evidence="2">CBS 314.62</strain>
    </source>
</reference>
<comment type="caution">
    <text evidence="2">The sequence shown here is derived from an EMBL/GenBank/DDBJ whole genome shotgun (WGS) entry which is preliminary data.</text>
</comment>
<sequence length="333" mass="36058">MADDRLGVSGTQSRKLSVVVDVEMISCSGSALAECDSRSSRQVDWIFLVQRQTAAAAAAAATPPALGSLPEIGQAAPQARKKALHGNGNSSIGTSGLREATGRARPRLPLPNEAKYSSTQLLREHSICHFMRLDLVFLYLLPDPDALDSSENTSAGSACSQRIGRRRVISCITSQWGKASPGEIGRRWSVHVPRPTPDSVQAALRSDQSAGFCASPLRGRARCSITDEETWNDDDGDDDNSMQARQARTDLSRQLFRSRTAQRSATAMLGSPFPSPGPAQGVDSASTAGRHRPKIPVRPRDLRDCGGSSDSQRQWQWQREWEAPVVCGLRAVR</sequence>
<organism evidence="2 3">
    <name type="scientific">Podospora appendiculata</name>
    <dbReference type="NCBI Taxonomy" id="314037"/>
    <lineage>
        <taxon>Eukaryota</taxon>
        <taxon>Fungi</taxon>
        <taxon>Dikarya</taxon>
        <taxon>Ascomycota</taxon>
        <taxon>Pezizomycotina</taxon>
        <taxon>Sordariomycetes</taxon>
        <taxon>Sordariomycetidae</taxon>
        <taxon>Sordariales</taxon>
        <taxon>Podosporaceae</taxon>
        <taxon>Podospora</taxon>
    </lineage>
</organism>
<dbReference type="Proteomes" id="UP001270362">
    <property type="component" value="Unassembled WGS sequence"/>
</dbReference>
<keyword evidence="3" id="KW-1185">Reference proteome</keyword>